<accession>A0ACB9FH32</accession>
<evidence type="ECO:0000313" key="1">
    <source>
        <dbReference type="EMBL" id="KAI3770140.1"/>
    </source>
</evidence>
<dbReference type="EMBL" id="CM042047">
    <property type="protein sequence ID" value="KAI3770140.1"/>
    <property type="molecule type" value="Genomic_DNA"/>
</dbReference>
<evidence type="ECO:0000313" key="2">
    <source>
        <dbReference type="Proteomes" id="UP001055879"/>
    </source>
</evidence>
<name>A0ACB9FH32_ARCLA</name>
<reference evidence="1 2" key="2">
    <citation type="journal article" date="2022" name="Mol. Ecol. Resour.">
        <title>The genomes of chicory, endive, great burdock and yacon provide insights into Asteraceae paleo-polyploidization history and plant inulin production.</title>
        <authorList>
            <person name="Fan W."/>
            <person name="Wang S."/>
            <person name="Wang H."/>
            <person name="Wang A."/>
            <person name="Jiang F."/>
            <person name="Liu H."/>
            <person name="Zhao H."/>
            <person name="Xu D."/>
            <person name="Zhang Y."/>
        </authorList>
    </citation>
    <scope>NUCLEOTIDE SEQUENCE [LARGE SCALE GENOMIC DNA]</scope>
    <source>
        <strain evidence="2">cv. Niubang</strain>
    </source>
</reference>
<organism evidence="1 2">
    <name type="scientific">Arctium lappa</name>
    <name type="common">Greater burdock</name>
    <name type="synonym">Lappa major</name>
    <dbReference type="NCBI Taxonomy" id="4217"/>
    <lineage>
        <taxon>Eukaryota</taxon>
        <taxon>Viridiplantae</taxon>
        <taxon>Streptophyta</taxon>
        <taxon>Embryophyta</taxon>
        <taxon>Tracheophyta</taxon>
        <taxon>Spermatophyta</taxon>
        <taxon>Magnoliopsida</taxon>
        <taxon>eudicotyledons</taxon>
        <taxon>Gunneridae</taxon>
        <taxon>Pentapetalae</taxon>
        <taxon>asterids</taxon>
        <taxon>campanulids</taxon>
        <taxon>Asterales</taxon>
        <taxon>Asteraceae</taxon>
        <taxon>Carduoideae</taxon>
        <taxon>Cardueae</taxon>
        <taxon>Arctiinae</taxon>
        <taxon>Arctium</taxon>
    </lineage>
</organism>
<reference evidence="2" key="1">
    <citation type="journal article" date="2022" name="Mol. Ecol. Resour.">
        <title>The genomes of chicory, endive, great burdock and yacon provide insights into Asteraceae palaeo-polyploidization history and plant inulin production.</title>
        <authorList>
            <person name="Fan W."/>
            <person name="Wang S."/>
            <person name="Wang H."/>
            <person name="Wang A."/>
            <person name="Jiang F."/>
            <person name="Liu H."/>
            <person name="Zhao H."/>
            <person name="Xu D."/>
            <person name="Zhang Y."/>
        </authorList>
    </citation>
    <scope>NUCLEOTIDE SEQUENCE [LARGE SCALE GENOMIC DNA]</scope>
    <source>
        <strain evidence="2">cv. Niubang</strain>
    </source>
</reference>
<comment type="caution">
    <text evidence="1">The sequence shown here is derived from an EMBL/GenBank/DDBJ whole genome shotgun (WGS) entry which is preliminary data.</text>
</comment>
<sequence>MVWKVKDSPDEEKKKDKASASTTKAKKNSVHKGNSFGNSDTFYSTNHLIRIAQKKTCCPHCGAHDFFKTRTSMSRLWLLIISDQNPDLKCKRLFKILQQLQKELHSSKPSEIEVEESRLHIKSDSLLVVNQMNGEFAAKDLKMTSYLRIAKAKSKIFKPFPIEQIPKDLNTQVDALANLGSALSKPLFNTITIVHLLTPSIDHEDALQIDNEEGDWSSEIMNYLTHDQLPEDGMEDRKIRFKASRYVVILGRLYRRSSTGLNL</sequence>
<dbReference type="Proteomes" id="UP001055879">
    <property type="component" value="Linkage Group LG01"/>
</dbReference>
<gene>
    <name evidence="1" type="ORF">L6452_01262</name>
</gene>
<keyword evidence="2" id="KW-1185">Reference proteome</keyword>
<proteinExistence type="predicted"/>
<protein>
    <submittedName>
        <fullName evidence="1">Uncharacterized protein</fullName>
    </submittedName>
</protein>